<sequence>MTGNDINVNPGRGNASERNANDGSDKNPVKRESVADTSKQAAHRVRLPGFITDEEIGLGDAIKHAATYFE</sequence>
<proteinExistence type="predicted"/>
<dbReference type="RefSeq" id="WP_177171006.1">
    <property type="nucleotide sequence ID" value="NZ_FOHI01000001.1"/>
</dbReference>
<dbReference type="AlphaFoldDB" id="A0A1H9YL54"/>
<evidence type="ECO:0000256" key="1">
    <source>
        <dbReference type="SAM" id="MobiDB-lite"/>
    </source>
</evidence>
<gene>
    <name evidence="2" type="ORF">SAMN05216412_101282</name>
</gene>
<evidence type="ECO:0000313" key="2">
    <source>
        <dbReference type="EMBL" id="SES69812.1"/>
    </source>
</evidence>
<reference evidence="2 3" key="1">
    <citation type="submission" date="2016-10" db="EMBL/GenBank/DDBJ databases">
        <authorList>
            <person name="de Groot N.N."/>
        </authorList>
    </citation>
    <scope>NUCLEOTIDE SEQUENCE [LARGE SCALE GENOMIC DNA]</scope>
    <source>
        <strain evidence="2 3">Nl7</strain>
    </source>
</reference>
<organism evidence="2 3">
    <name type="scientific">Nitrosospira multiformis</name>
    <dbReference type="NCBI Taxonomy" id="1231"/>
    <lineage>
        <taxon>Bacteria</taxon>
        <taxon>Pseudomonadati</taxon>
        <taxon>Pseudomonadota</taxon>
        <taxon>Betaproteobacteria</taxon>
        <taxon>Nitrosomonadales</taxon>
        <taxon>Nitrosomonadaceae</taxon>
        <taxon>Nitrosospira</taxon>
    </lineage>
</organism>
<protein>
    <submittedName>
        <fullName evidence="2">Uncharacterized protein</fullName>
    </submittedName>
</protein>
<feature type="region of interest" description="Disordered" evidence="1">
    <location>
        <begin position="1"/>
        <end position="42"/>
    </location>
</feature>
<dbReference type="EMBL" id="FOHI01000001">
    <property type="protein sequence ID" value="SES69812.1"/>
    <property type="molecule type" value="Genomic_DNA"/>
</dbReference>
<dbReference type="Proteomes" id="UP000183339">
    <property type="component" value="Unassembled WGS sequence"/>
</dbReference>
<accession>A0A1H9YL54</accession>
<name>A0A1H9YL54_9PROT</name>
<feature type="compositionally biased region" description="Basic and acidic residues" evidence="1">
    <location>
        <begin position="19"/>
        <end position="34"/>
    </location>
</feature>
<evidence type="ECO:0000313" key="3">
    <source>
        <dbReference type="Proteomes" id="UP000183339"/>
    </source>
</evidence>